<dbReference type="OrthoDB" id="8904098at2759"/>
<evidence type="ECO:0008006" key="9">
    <source>
        <dbReference type="Google" id="ProtNLM"/>
    </source>
</evidence>
<accession>W6MQY2</accession>
<dbReference type="GeneID" id="34521043"/>
<dbReference type="GO" id="GO:0022857">
    <property type="term" value="F:transmembrane transporter activity"/>
    <property type="evidence" value="ECO:0007669"/>
    <property type="project" value="InterPro"/>
</dbReference>
<gene>
    <name evidence="7" type="ORF">KUCA_T00003641001</name>
</gene>
<feature type="transmembrane region" description="Helical" evidence="6">
    <location>
        <begin position="287"/>
        <end position="304"/>
    </location>
</feature>
<organism evidence="7 8">
    <name type="scientific">Kuraishia capsulata CBS 1993</name>
    <dbReference type="NCBI Taxonomy" id="1382522"/>
    <lineage>
        <taxon>Eukaryota</taxon>
        <taxon>Fungi</taxon>
        <taxon>Dikarya</taxon>
        <taxon>Ascomycota</taxon>
        <taxon>Saccharomycotina</taxon>
        <taxon>Pichiomycetes</taxon>
        <taxon>Pichiales</taxon>
        <taxon>Pichiaceae</taxon>
        <taxon>Kuraishia</taxon>
    </lineage>
</organism>
<feature type="transmembrane region" description="Helical" evidence="6">
    <location>
        <begin position="253"/>
        <end position="275"/>
    </location>
</feature>
<sequence length="545" mass="60610">MSSKSIELELLIEEGLDDGPGIINTDSSSTILEDDKRSLRRITGRVPRVAFLICLVELAERGSYYSLTGCLTNFIQRPLPVGGNGTGAPSAHSQQNAGALGLGLQWANVLYLMLIFLAYLTPIWGGFLSDSQLGKFKAVWTGTVICGVSHILFILAALPIVLQEHRITGLVLIIIAIVVLALGVGFIKPNLLPLLMDQYPHKNDFIMVLESGEVVIVDRKATLEKMSLIFYWSINVGCFFQFVTVLAEDRYGYWLAFSIPGMMYLLLPIVLIVVGPKLLILPPGGSMFADIVSVLKICYSTGWYRRFKDGTFWEYPSSRWDPQFVDDIKRTIDACKIFSFFVIFNVNDGSLGSIQTNQAGSLTRTTVPNDFFSVLNPLTILIMVPLQDYFLYPFCRKHNWNYTPQLKIFTGFILASIGSIIGAVLQYMVYQTSPCGYKASTCEIGTQVSPISAWWTSPVWILPAVGECFANVTAYELAYSRSPKRMQSLVFALFLASTSLSAVLGEICTIAAKDPYLVWPFAIFGIWGLVSATRFLRKFNNLHLE</sequence>
<reference evidence="7" key="2">
    <citation type="submission" date="2014-02" db="EMBL/GenBank/DDBJ databases">
        <title>Complete DNA sequence of /Kuraishia capsulata/ illustrates novel genomic features among budding yeasts (/Saccharomycotina/).</title>
        <authorList>
            <person name="Morales L."/>
            <person name="Noel B."/>
            <person name="Porcel B."/>
            <person name="Marcet-Houben M."/>
            <person name="Hullo M-F."/>
            <person name="Sacerdot C."/>
            <person name="Tekaia F."/>
            <person name="Leh-Louis V."/>
            <person name="Despons L."/>
            <person name="Khanna V."/>
            <person name="Aury J-M."/>
            <person name="Barbe V."/>
            <person name="Couloux A."/>
            <person name="Labadie K."/>
            <person name="Pelletier E."/>
            <person name="Souciet J-L."/>
            <person name="Boekhout T."/>
            <person name="Gabaldon T."/>
            <person name="Wincker P."/>
            <person name="Dujon B."/>
        </authorList>
    </citation>
    <scope>NUCLEOTIDE SEQUENCE</scope>
    <source>
        <strain evidence="7">CBS 1993</strain>
    </source>
</reference>
<name>W6MQY2_9ASCO</name>
<feature type="transmembrane region" description="Helical" evidence="6">
    <location>
        <begin position="406"/>
        <end position="429"/>
    </location>
</feature>
<dbReference type="PANTHER" id="PTHR11654">
    <property type="entry name" value="OLIGOPEPTIDE TRANSPORTER-RELATED"/>
    <property type="match status" value="1"/>
</dbReference>
<evidence type="ECO:0000256" key="6">
    <source>
        <dbReference type="SAM" id="Phobius"/>
    </source>
</evidence>
<comment type="subcellular location">
    <subcellularLocation>
        <location evidence="1">Membrane</location>
        <topology evidence="1">Multi-pass membrane protein</topology>
    </subcellularLocation>
</comment>
<feature type="transmembrane region" description="Helical" evidence="6">
    <location>
        <begin position="167"/>
        <end position="187"/>
    </location>
</feature>
<evidence type="ECO:0000256" key="2">
    <source>
        <dbReference type="ARBA" id="ARBA00005982"/>
    </source>
</evidence>
<dbReference type="Pfam" id="PF00854">
    <property type="entry name" value="PTR2"/>
    <property type="match status" value="1"/>
</dbReference>
<feature type="transmembrane region" description="Helical" evidence="6">
    <location>
        <begin position="518"/>
        <end position="536"/>
    </location>
</feature>
<evidence type="ECO:0000256" key="5">
    <source>
        <dbReference type="ARBA" id="ARBA00023136"/>
    </source>
</evidence>
<feature type="transmembrane region" description="Helical" evidence="6">
    <location>
        <begin position="490"/>
        <end position="512"/>
    </location>
</feature>
<dbReference type="RefSeq" id="XP_022459655.1">
    <property type="nucleotide sequence ID" value="XM_022602076.1"/>
</dbReference>
<dbReference type="SUPFAM" id="SSF103473">
    <property type="entry name" value="MFS general substrate transporter"/>
    <property type="match status" value="1"/>
</dbReference>
<evidence type="ECO:0000256" key="3">
    <source>
        <dbReference type="ARBA" id="ARBA00022692"/>
    </source>
</evidence>
<dbReference type="InterPro" id="IPR000109">
    <property type="entry name" value="POT_fam"/>
</dbReference>
<dbReference type="AlphaFoldDB" id="W6MQY2"/>
<feature type="transmembrane region" description="Helical" evidence="6">
    <location>
        <begin position="228"/>
        <end position="247"/>
    </location>
</feature>
<dbReference type="EMBL" id="HG793128">
    <property type="protein sequence ID" value="CDK27662.1"/>
    <property type="molecule type" value="Genomic_DNA"/>
</dbReference>
<evidence type="ECO:0000256" key="1">
    <source>
        <dbReference type="ARBA" id="ARBA00004141"/>
    </source>
</evidence>
<dbReference type="HOGENOM" id="CLU_004790_4_3_1"/>
<keyword evidence="4 6" id="KW-1133">Transmembrane helix</keyword>
<feature type="transmembrane region" description="Helical" evidence="6">
    <location>
        <begin position="139"/>
        <end position="161"/>
    </location>
</feature>
<dbReference type="InterPro" id="IPR036259">
    <property type="entry name" value="MFS_trans_sf"/>
</dbReference>
<evidence type="ECO:0000256" key="4">
    <source>
        <dbReference type="ARBA" id="ARBA00022989"/>
    </source>
</evidence>
<keyword evidence="3 6" id="KW-0812">Transmembrane</keyword>
<feature type="transmembrane region" description="Helical" evidence="6">
    <location>
        <begin position="109"/>
        <end position="127"/>
    </location>
</feature>
<keyword evidence="5 6" id="KW-0472">Membrane</keyword>
<dbReference type="Gene3D" id="1.20.1250.20">
    <property type="entry name" value="MFS general substrate transporter like domains"/>
    <property type="match status" value="1"/>
</dbReference>
<evidence type="ECO:0000313" key="7">
    <source>
        <dbReference type="EMBL" id="CDK27662.1"/>
    </source>
</evidence>
<reference evidence="7" key="1">
    <citation type="submission" date="2013-12" db="EMBL/GenBank/DDBJ databases">
        <authorList>
            <person name="Genoscope - CEA"/>
        </authorList>
    </citation>
    <scope>NUCLEOTIDE SEQUENCE</scope>
    <source>
        <strain evidence="7">CBS 1993</strain>
    </source>
</reference>
<evidence type="ECO:0000313" key="8">
    <source>
        <dbReference type="Proteomes" id="UP000019384"/>
    </source>
</evidence>
<feature type="transmembrane region" description="Helical" evidence="6">
    <location>
        <begin position="371"/>
        <end position="394"/>
    </location>
</feature>
<comment type="similarity">
    <text evidence="2">Belongs to the major facilitator superfamily. Proton-dependent oligopeptide transporter (POT/PTR) (TC 2.A.17) family.</text>
</comment>
<dbReference type="GO" id="GO:0016020">
    <property type="term" value="C:membrane"/>
    <property type="evidence" value="ECO:0007669"/>
    <property type="project" value="UniProtKB-SubCell"/>
</dbReference>
<proteinExistence type="inferred from homology"/>
<protein>
    <recommendedName>
        <fullName evidence="9">Peptide transporter PTR2</fullName>
    </recommendedName>
</protein>
<keyword evidence="8" id="KW-1185">Reference proteome</keyword>
<dbReference type="Proteomes" id="UP000019384">
    <property type="component" value="Unassembled WGS sequence"/>
</dbReference>